<feature type="region of interest" description="Disordered" evidence="1">
    <location>
        <begin position="363"/>
        <end position="405"/>
    </location>
</feature>
<feature type="domain" description="SGF29 C-terminal" evidence="3">
    <location>
        <begin position="172"/>
        <end position="266"/>
    </location>
</feature>
<dbReference type="Proteomes" id="UP001151518">
    <property type="component" value="Unassembled WGS sequence"/>
</dbReference>
<evidence type="ECO:0000313" key="4">
    <source>
        <dbReference type="EMBL" id="KAJ2674421.1"/>
    </source>
</evidence>
<evidence type="ECO:0000313" key="5">
    <source>
        <dbReference type="Proteomes" id="UP001151518"/>
    </source>
</evidence>
<gene>
    <name evidence="4" type="ORF">GGI25_004361</name>
</gene>
<feature type="compositionally biased region" description="Basic and acidic residues" evidence="1">
    <location>
        <begin position="540"/>
        <end position="582"/>
    </location>
</feature>
<feature type="compositionally biased region" description="Low complexity" evidence="1">
    <location>
        <begin position="388"/>
        <end position="398"/>
    </location>
</feature>
<evidence type="ECO:0000259" key="2">
    <source>
        <dbReference type="Pfam" id="PF05205"/>
    </source>
</evidence>
<dbReference type="Pfam" id="PF07039">
    <property type="entry name" value="SGF29_Tudor"/>
    <property type="match status" value="1"/>
</dbReference>
<sequence length="669" mass="77303">MPQLSPEQVLAEIKQNGAYDKMRQEILKTFSESKRGKEFESQINSLLESFTKDSEQTRGRDEEEHLERRVLGYLERKGRLQRIEKDARNYWLLMEKREMVENTIKQAIESAYMSESSDRHQHSAKITRPLEVDPPRIPPSHGTGASTRTHNFYRRGDAVAAFLATGDPFCDAQQYICLSVEVISCDAEKSMYTVRDPDSNGTRQNNWVVYWDQIIALKRPYEQKYRDGDQVYALYRDDLGTDAAVSTEFFPGRVEHVGQMSLAIRFDTGELTHVYYDEVFAAGRVGFLRQQSEDRKKRNAPDSMVEVHGRIIPSFTGFWPEIARPGLGNHCRKVRYRQMPPLLVDVHSADRYYTRSQLKIQRIEHPTEDYESEKNSLRQSSDMDTDSSSEALSSPIPSVHTEQHDDNQAPMDLLQQVRHPITEPKANNNSEFNPDHRPVQLQAVHTQPKKPVHPMSSEEDGEIDAEDGEEGECLDEPYVASARTMSVNNRSRGEHTHGPTLRRPSHSRSSSRHENRNLRLDRYSPPRARGSRDGSIQRPSRRDSYYGPSRDRGSDRSPERGRVSRFDNRDQFTRDSHRDRGYYSRRRSRSRSRSGSPNRRYRSSASYNNDQLHRAPHVAHVIPQSQIIINPFRPVAFDMGMDPAATQDQTDIHRSENSPYQSRRHYGSR</sequence>
<dbReference type="EMBL" id="JANBTW010000057">
    <property type="protein sequence ID" value="KAJ2674421.1"/>
    <property type="molecule type" value="Genomic_DNA"/>
</dbReference>
<dbReference type="InterPro" id="IPR055264">
    <property type="entry name" value="BOD1/SHG1_dom"/>
</dbReference>
<comment type="caution">
    <text evidence="4">The sequence shown here is derived from an EMBL/GenBank/DDBJ whole genome shotgun (WGS) entry which is preliminary data.</text>
</comment>
<proteinExistence type="predicted"/>
<feature type="region of interest" description="Disordered" evidence="1">
    <location>
        <begin position="640"/>
        <end position="669"/>
    </location>
</feature>
<evidence type="ECO:0000259" key="3">
    <source>
        <dbReference type="Pfam" id="PF07039"/>
    </source>
</evidence>
<organism evidence="4 5">
    <name type="scientific">Coemansia spiralis</name>
    <dbReference type="NCBI Taxonomy" id="417178"/>
    <lineage>
        <taxon>Eukaryota</taxon>
        <taxon>Fungi</taxon>
        <taxon>Fungi incertae sedis</taxon>
        <taxon>Zoopagomycota</taxon>
        <taxon>Kickxellomycotina</taxon>
        <taxon>Kickxellomycetes</taxon>
        <taxon>Kickxellales</taxon>
        <taxon>Kickxellaceae</taxon>
        <taxon>Coemansia</taxon>
    </lineage>
</organism>
<evidence type="ECO:0000256" key="1">
    <source>
        <dbReference type="SAM" id="MobiDB-lite"/>
    </source>
</evidence>
<feature type="region of interest" description="Disordered" evidence="1">
    <location>
        <begin position="130"/>
        <end position="149"/>
    </location>
</feature>
<dbReference type="Pfam" id="PF05205">
    <property type="entry name" value="COMPASS-Shg1"/>
    <property type="match status" value="1"/>
</dbReference>
<reference evidence="4" key="1">
    <citation type="submission" date="2022-07" db="EMBL/GenBank/DDBJ databases">
        <title>Phylogenomic reconstructions and comparative analyses of Kickxellomycotina fungi.</title>
        <authorList>
            <person name="Reynolds N.K."/>
            <person name="Stajich J.E."/>
            <person name="Barry K."/>
            <person name="Grigoriev I.V."/>
            <person name="Crous P."/>
            <person name="Smith M.E."/>
        </authorList>
    </citation>
    <scope>NUCLEOTIDE SEQUENCE</scope>
    <source>
        <strain evidence="4">NRRL 3115</strain>
    </source>
</reference>
<feature type="region of interest" description="Disordered" evidence="1">
    <location>
        <begin position="486"/>
        <end position="604"/>
    </location>
</feature>
<feature type="compositionally biased region" description="Acidic residues" evidence="1">
    <location>
        <begin position="457"/>
        <end position="471"/>
    </location>
</feature>
<dbReference type="OrthoDB" id="5579731at2759"/>
<feature type="domain" description="BOD1/SHG1" evidence="2">
    <location>
        <begin position="9"/>
        <end position="109"/>
    </location>
</feature>
<feature type="compositionally biased region" description="Basic residues" evidence="1">
    <location>
        <begin position="583"/>
        <end position="592"/>
    </location>
</feature>
<protein>
    <submittedName>
        <fullName evidence="4">Uncharacterized protein</fullName>
    </submittedName>
</protein>
<feature type="compositionally biased region" description="Basic and acidic residues" evidence="1">
    <location>
        <begin position="363"/>
        <end position="376"/>
    </location>
</feature>
<name>A0A9W8G6T0_9FUNG</name>
<dbReference type="InterPro" id="IPR010750">
    <property type="entry name" value="SGF29_tudor-like_dom"/>
</dbReference>
<feature type="compositionally biased region" description="Basic and acidic residues" evidence="1">
    <location>
        <begin position="511"/>
        <end position="524"/>
    </location>
</feature>
<dbReference type="AlphaFoldDB" id="A0A9W8G6T0"/>
<accession>A0A9W8G6T0</accession>
<feature type="region of interest" description="Disordered" evidence="1">
    <location>
        <begin position="444"/>
        <end position="471"/>
    </location>
</feature>